<reference evidence="1 2" key="1">
    <citation type="submission" date="2014-11" db="EMBL/GenBank/DDBJ databases">
        <title>Draft genome sequence of Kirrobacter mercurialis.</title>
        <authorList>
            <person name="Coil D.A."/>
            <person name="Eisen J.A."/>
        </authorList>
    </citation>
    <scope>NUCLEOTIDE SEQUENCE [LARGE SCALE GENOMIC DNA]</scope>
    <source>
        <strain evidence="1 2">Coronado</strain>
    </source>
</reference>
<evidence type="ECO:0000313" key="1">
    <source>
        <dbReference type="EMBL" id="KHL24228.1"/>
    </source>
</evidence>
<keyword evidence="2" id="KW-1185">Reference proteome</keyword>
<dbReference type="EMBL" id="JTDN01000003">
    <property type="protein sequence ID" value="KHL24228.1"/>
    <property type="molecule type" value="Genomic_DNA"/>
</dbReference>
<sequence>MLRVACVTASECQRQPFIREGLSGPTLRENKSIDAHEAKQGKFLSGDDTKGILILIREGIPERFLMSLCSSPRLK</sequence>
<proteinExistence type="predicted"/>
<gene>
    <name evidence="1" type="ORF">PK98_14680</name>
</gene>
<name>A0A0B2BRS6_9SPHN</name>
<dbReference type="STRING" id="1572751.PK98_14680"/>
<dbReference type="Proteomes" id="UP000030988">
    <property type="component" value="Unassembled WGS sequence"/>
</dbReference>
<organism evidence="1 2">
    <name type="scientific">Croceibacterium mercuriale</name>
    <dbReference type="NCBI Taxonomy" id="1572751"/>
    <lineage>
        <taxon>Bacteria</taxon>
        <taxon>Pseudomonadati</taxon>
        <taxon>Pseudomonadota</taxon>
        <taxon>Alphaproteobacteria</taxon>
        <taxon>Sphingomonadales</taxon>
        <taxon>Erythrobacteraceae</taxon>
        <taxon>Croceibacterium</taxon>
    </lineage>
</organism>
<dbReference type="AlphaFoldDB" id="A0A0B2BRS6"/>
<accession>A0A0B2BRS6</accession>
<protein>
    <submittedName>
        <fullName evidence="1">Uncharacterized protein</fullName>
    </submittedName>
</protein>
<evidence type="ECO:0000313" key="2">
    <source>
        <dbReference type="Proteomes" id="UP000030988"/>
    </source>
</evidence>
<comment type="caution">
    <text evidence="1">The sequence shown here is derived from an EMBL/GenBank/DDBJ whole genome shotgun (WGS) entry which is preliminary data.</text>
</comment>